<comment type="caution">
    <text evidence="1">The sequence shown here is derived from an EMBL/GenBank/DDBJ whole genome shotgun (WGS) entry which is preliminary data.</text>
</comment>
<dbReference type="AlphaFoldDB" id="A0AAU9VMD5"/>
<organism evidence="1 2">
    <name type="scientific">Pocillopora meandrina</name>
    <dbReference type="NCBI Taxonomy" id="46732"/>
    <lineage>
        <taxon>Eukaryota</taxon>
        <taxon>Metazoa</taxon>
        <taxon>Cnidaria</taxon>
        <taxon>Anthozoa</taxon>
        <taxon>Hexacorallia</taxon>
        <taxon>Scleractinia</taxon>
        <taxon>Astrocoeniina</taxon>
        <taxon>Pocilloporidae</taxon>
        <taxon>Pocillopora</taxon>
    </lineage>
</organism>
<dbReference type="Proteomes" id="UP001159428">
    <property type="component" value="Unassembled WGS sequence"/>
</dbReference>
<evidence type="ECO:0000313" key="1">
    <source>
        <dbReference type="EMBL" id="CAH3031077.1"/>
    </source>
</evidence>
<proteinExistence type="predicted"/>
<feature type="non-terminal residue" evidence="1">
    <location>
        <position position="1"/>
    </location>
</feature>
<evidence type="ECO:0000313" key="2">
    <source>
        <dbReference type="Proteomes" id="UP001159428"/>
    </source>
</evidence>
<dbReference type="EMBL" id="CALNXJ010000001">
    <property type="protein sequence ID" value="CAH3031077.1"/>
    <property type="molecule type" value="Genomic_DNA"/>
</dbReference>
<gene>
    <name evidence="1" type="ORF">PMEA_00000867</name>
</gene>
<sequence length="103" mass="11733">WQRKLRCTRRLTKALPWPVGRDRKILTGSNDIIVQFANCDASPNSLFTLFPNHHHQLPYGHGKTSVFEIFPDCPFTDLSSRSRKGAIWHLGICGETGRSERVS</sequence>
<keyword evidence="2" id="KW-1185">Reference proteome</keyword>
<reference evidence="1 2" key="1">
    <citation type="submission" date="2022-05" db="EMBL/GenBank/DDBJ databases">
        <authorList>
            <consortium name="Genoscope - CEA"/>
            <person name="William W."/>
        </authorList>
    </citation>
    <scope>NUCLEOTIDE SEQUENCE [LARGE SCALE GENOMIC DNA]</scope>
</reference>
<protein>
    <submittedName>
        <fullName evidence="1">Uncharacterized protein</fullName>
    </submittedName>
</protein>
<name>A0AAU9VMD5_9CNID</name>
<accession>A0AAU9VMD5</accession>